<dbReference type="SUPFAM" id="SSF68906">
    <property type="entry name" value="SAP domain"/>
    <property type="match status" value="1"/>
</dbReference>
<dbReference type="InterPro" id="IPR013320">
    <property type="entry name" value="ConA-like_dom_sf"/>
</dbReference>
<dbReference type="InterPro" id="IPR003034">
    <property type="entry name" value="SAP_dom"/>
</dbReference>
<dbReference type="PROSITE" id="PS50800">
    <property type="entry name" value="SAP"/>
    <property type="match status" value="1"/>
</dbReference>
<feature type="compositionally biased region" description="Low complexity" evidence="3">
    <location>
        <begin position="1058"/>
        <end position="1103"/>
    </location>
</feature>
<name>A0A7E4VTE1_PANRE</name>
<feature type="compositionally biased region" description="Acidic residues" evidence="3">
    <location>
        <begin position="959"/>
        <end position="985"/>
    </location>
</feature>
<feature type="compositionally biased region" description="Pro residues" evidence="3">
    <location>
        <begin position="787"/>
        <end position="798"/>
    </location>
</feature>
<evidence type="ECO:0000256" key="1">
    <source>
        <dbReference type="ARBA" id="ARBA00004123"/>
    </source>
</evidence>
<dbReference type="Gene3D" id="2.60.120.920">
    <property type="match status" value="1"/>
</dbReference>
<feature type="compositionally biased region" description="Acidic residues" evidence="3">
    <location>
        <begin position="167"/>
        <end position="181"/>
    </location>
</feature>
<dbReference type="Pfam" id="PF00622">
    <property type="entry name" value="SPRY"/>
    <property type="match status" value="1"/>
</dbReference>
<feature type="compositionally biased region" description="Basic and acidic residues" evidence="3">
    <location>
        <begin position="391"/>
        <end position="427"/>
    </location>
</feature>
<dbReference type="WBParaSite" id="Pan_g3076.t1">
    <property type="protein sequence ID" value="Pan_g3076.t1"/>
    <property type="gene ID" value="Pan_g3076"/>
</dbReference>
<feature type="compositionally biased region" description="Basic and acidic residues" evidence="3">
    <location>
        <begin position="327"/>
        <end position="345"/>
    </location>
</feature>
<dbReference type="PANTHER" id="PTHR12381">
    <property type="entry name" value="HETEROGENEOUS NUCLEAR RIBONUCLEOPROTEIN U FAMILY MEMBER"/>
    <property type="match status" value="1"/>
</dbReference>
<dbReference type="GO" id="GO:0003723">
    <property type="term" value="F:RNA binding"/>
    <property type="evidence" value="ECO:0007669"/>
    <property type="project" value="TreeGrafter"/>
</dbReference>
<dbReference type="InterPro" id="IPR003877">
    <property type="entry name" value="SPRY_dom"/>
</dbReference>
<reference evidence="5" key="1">
    <citation type="journal article" date="2013" name="Genetics">
        <title>The draft genome and transcriptome of Panagrellus redivivus are shaped by the harsh demands of a free-living lifestyle.</title>
        <authorList>
            <person name="Srinivasan J."/>
            <person name="Dillman A.R."/>
            <person name="Macchietto M.G."/>
            <person name="Heikkinen L."/>
            <person name="Lakso M."/>
            <person name="Fracchia K.M."/>
            <person name="Antoshechkin I."/>
            <person name="Mortazavi A."/>
            <person name="Wong G."/>
            <person name="Sternberg P.W."/>
        </authorList>
    </citation>
    <scope>NUCLEOTIDE SEQUENCE [LARGE SCALE GENOMIC DNA]</scope>
    <source>
        <strain evidence="5">MT8872</strain>
    </source>
</reference>
<feature type="compositionally biased region" description="Pro residues" evidence="3">
    <location>
        <begin position="806"/>
        <end position="817"/>
    </location>
</feature>
<feature type="compositionally biased region" description="Acidic residues" evidence="3">
    <location>
        <begin position="189"/>
        <end position="198"/>
    </location>
</feature>
<feature type="compositionally biased region" description="Pro residues" evidence="3">
    <location>
        <begin position="826"/>
        <end position="849"/>
    </location>
</feature>
<feature type="compositionally biased region" description="Pro residues" evidence="3">
    <location>
        <begin position="768"/>
        <end position="780"/>
    </location>
</feature>
<dbReference type="SMART" id="SM00513">
    <property type="entry name" value="SAP"/>
    <property type="match status" value="1"/>
</dbReference>
<comment type="subcellular location">
    <subcellularLocation>
        <location evidence="1">Nucleus</location>
    </subcellularLocation>
</comment>
<proteinExistence type="predicted"/>
<feature type="compositionally biased region" description="Basic and acidic residues" evidence="3">
    <location>
        <begin position="227"/>
        <end position="246"/>
    </location>
</feature>
<dbReference type="InterPro" id="IPR027417">
    <property type="entry name" value="P-loop_NTPase"/>
</dbReference>
<feature type="compositionally biased region" description="Low complexity" evidence="3">
    <location>
        <begin position="291"/>
        <end position="300"/>
    </location>
</feature>
<feature type="compositionally biased region" description="Basic and acidic residues" evidence="3">
    <location>
        <begin position="199"/>
        <end position="210"/>
    </location>
</feature>
<evidence type="ECO:0000259" key="4">
    <source>
        <dbReference type="PROSITE" id="PS50800"/>
    </source>
</evidence>
<sequence length="1677" mass="181919">MSTRSRRSRGTAEAAINPAMIQLYDVSRLRRELQQRGLDSKGNKQVLADRLQEAVLDASHLGFGNNEGSATPPVTPKAVKRKAEEPEPAEPSPKPTKKAPTKNKKTPVPKPKEEPPEPDNEEQEEEKEPSSAPPPPKKRVTRRSVAAEKAAQEAAAAAAKASKVEPEPEPEPVAEPSEEPVAESSESTEAMDVDEPEPEAPKEDEPKPEPEATPVLGKRRRTATMAEKLRQLEVETEKSKKAEPTPKRTTRASLRNGLNATTSKSNEEITPAAKKTPAKPKATPKGKGKTTKAASSTAVVTDEDKKTEVEVPVEATEPESQTETAEPESHKEAVAIEPESQKTTEPESQPEPAKDDVQTETADKIESSKDAEVVEEPQPAKKSKSASVEIEGEKAVEKEPTKVKEEVPETAKEATDGAKEAPKEKSKSVSSEPTSSKVSKSSSSESITKQKPKDADKPQPNKEASKKRLSTLPEAPAGQKSTSKPSADKSPALQKAGKVATKASTSADVKPILPLATKSGQVVDRRSSLSKPLNVNKSTSSSGKPLTPNAMKATASTSKAGMPQARRPIAKKPSNPSSSLDLLDSIISGQTALLDEKYKSEQDRSEERAKLEFDRRRKSDHAFKLPPMEKKTSLSSDSASPLHSPHLSNHRSINFDASPSLNASPATPSTPADPQQSQDPHQLTCEARLHTLFSPLVKSKAATSNASKSGPPPPPPGPPPPNAKRIPVGPPPPPPGPPPPDAKRIPTGPPPPPPGPPPPNARRISTTGPPPPPPGPPPPNAKRIVTGPPPPPPGPPPANAKRIPVGAPPTPPGPPPPDAKRITVPAGPPPPPPGLPPPEAKRIPVPPPAEPKENNEEAPSSSRISIKLAPPTRVSRFAPIESVPPKAIVLPVEAPAAPVPPFLGLPDMSVPPPPLPVHAPPAEALGEEPMDIDESDDEESCAVEPEQSVAELPPQAADQQEEEGEAVEEEGYAYDEDDDTEDVEVENPYAAVDSDDLNNGDNVYDPLEASLTVRDRKTLLREDSNTVQDTDDDSDASVSGDDDEDESDDSTDSEDVSDVSSMRTAEPAPSAPVSAPVVTVTSELSIQTSTESTALSNTTTTDTMPEAPEPRVFEIGINSLETAGESSENVKKKSEEPIDPQSFNALLENPSLLLQKASAVLKDIEASRPQILQEELEGDYEIIQEEKPIPEHFHGEPVPDDDDDDDLFEMAAGLPKKKKEPKPIEDEPLADENFVELDYFNSDLNMKSSPTNKWLIEPDNSDGFALMWGGVRSNYGIPVPGEDSEPIRVAFQVKIAEFLTLKHVPFEEQDPHDIRVGWSVAQASNLLGEANKSYCINSMERKAAEGVFRGFGDSFHLEDIITTVLELEPTRKAISYYKNGEFLGVAYESENLFNQGDVVYPHIATKNCKVFVNFGVELPEDKPDIWSLPAAVVEKGVKFVGKLDKAILAPSIRPPADKSECTVILMVGLPGVGKTTWVKQYLKEHPDERWVHLHVDAILTAMRVNGLPRKRVTNGRWDMILGLAAKAMNRSLQMACRRRHNYFIDQTNCSRDARKRRLLMFEGFRRRAVVMVPPEKVAEERRNRRVDPFGEIPVEAMLELKATMSLPNPEVEFLDTVSYIEPTLDRISDAIELVERYNAEGQPWIRKHRKFRPQSVISDHRGHHGGPWNDNAGRKRF</sequence>
<dbReference type="SUPFAM" id="SSF49899">
    <property type="entry name" value="Concanavalin A-like lectins/glucanases"/>
    <property type="match status" value="1"/>
</dbReference>
<dbReference type="PANTHER" id="PTHR12381:SF56">
    <property type="entry name" value="B30.2_SPRY DOMAIN-CONTAINING PROTEIN-RELATED"/>
    <property type="match status" value="1"/>
</dbReference>
<dbReference type="Gene3D" id="1.10.720.30">
    <property type="entry name" value="SAP domain"/>
    <property type="match status" value="1"/>
</dbReference>
<keyword evidence="2" id="KW-0539">Nucleus</keyword>
<feature type="compositionally biased region" description="Low complexity" evidence="3">
    <location>
        <begin position="577"/>
        <end position="588"/>
    </location>
</feature>
<feature type="compositionally biased region" description="Pro residues" evidence="3">
    <location>
        <begin position="710"/>
        <end position="740"/>
    </location>
</feature>
<dbReference type="InterPro" id="IPR035778">
    <property type="entry name" value="SPRY_hnRNP_U"/>
</dbReference>
<evidence type="ECO:0000256" key="2">
    <source>
        <dbReference type="ARBA" id="ARBA00023242"/>
    </source>
</evidence>
<reference evidence="6" key="2">
    <citation type="submission" date="2020-10" db="UniProtKB">
        <authorList>
            <consortium name="WormBaseParasite"/>
        </authorList>
    </citation>
    <scope>IDENTIFICATION</scope>
</reference>
<feature type="compositionally biased region" description="Basic and acidic residues" evidence="3">
    <location>
        <begin position="352"/>
        <end position="372"/>
    </location>
</feature>
<evidence type="ECO:0000313" key="6">
    <source>
        <dbReference type="WBParaSite" id="Pan_g3076.t1"/>
    </source>
</evidence>
<dbReference type="Pfam" id="PF13671">
    <property type="entry name" value="AAA_33"/>
    <property type="match status" value="1"/>
</dbReference>
<dbReference type="GO" id="GO:0000380">
    <property type="term" value="P:alternative mRNA splicing, via spliceosome"/>
    <property type="evidence" value="ECO:0007669"/>
    <property type="project" value="TreeGrafter"/>
</dbReference>
<dbReference type="Gene3D" id="3.40.50.300">
    <property type="entry name" value="P-loop containing nucleotide triphosphate hydrolases"/>
    <property type="match status" value="1"/>
</dbReference>
<feature type="region of interest" description="Disordered" evidence="3">
    <location>
        <begin position="1656"/>
        <end position="1677"/>
    </location>
</feature>
<feature type="compositionally biased region" description="Polar residues" evidence="3">
    <location>
        <begin position="251"/>
        <end position="264"/>
    </location>
</feature>
<feature type="compositionally biased region" description="Polar residues" evidence="3">
    <location>
        <begin position="529"/>
        <end position="544"/>
    </location>
</feature>
<dbReference type="Proteomes" id="UP000492821">
    <property type="component" value="Unassembled WGS sequence"/>
</dbReference>
<keyword evidence="5" id="KW-1185">Reference proteome</keyword>
<feature type="compositionally biased region" description="Basic and acidic residues" evidence="3">
    <location>
        <begin position="451"/>
        <end position="466"/>
    </location>
</feature>
<feature type="compositionally biased region" description="Basic residues" evidence="3">
    <location>
        <begin position="276"/>
        <end position="290"/>
    </location>
</feature>
<feature type="compositionally biased region" description="Low complexity" evidence="3">
    <location>
        <begin position="310"/>
        <end position="319"/>
    </location>
</feature>
<feature type="compositionally biased region" description="Pro residues" evidence="3">
    <location>
        <begin position="747"/>
        <end position="760"/>
    </location>
</feature>
<dbReference type="Pfam" id="PF02037">
    <property type="entry name" value="SAP"/>
    <property type="match status" value="1"/>
</dbReference>
<feature type="region of interest" description="Disordered" evidence="3">
    <location>
        <begin position="896"/>
        <end position="1137"/>
    </location>
</feature>
<dbReference type="SUPFAM" id="SSF52540">
    <property type="entry name" value="P-loop containing nucleoside triphosphate hydrolases"/>
    <property type="match status" value="1"/>
</dbReference>
<dbReference type="CDD" id="cd12884">
    <property type="entry name" value="SPRY_hnRNP"/>
    <property type="match status" value="1"/>
</dbReference>
<feature type="compositionally biased region" description="Basic residues" evidence="3">
    <location>
        <begin position="95"/>
        <end position="107"/>
    </location>
</feature>
<feature type="region of interest" description="Disordered" evidence="3">
    <location>
        <begin position="59"/>
        <end position="873"/>
    </location>
</feature>
<feature type="compositionally biased region" description="Low complexity" evidence="3">
    <location>
        <begin position="633"/>
        <end position="672"/>
    </location>
</feature>
<dbReference type="InterPro" id="IPR043136">
    <property type="entry name" value="B30.2/SPRY_sf"/>
</dbReference>
<feature type="compositionally biased region" description="Acidic residues" evidence="3">
    <location>
        <begin position="925"/>
        <end position="941"/>
    </location>
</feature>
<feature type="compositionally biased region" description="Low complexity" evidence="3">
    <location>
        <begin position="147"/>
        <end position="161"/>
    </location>
</feature>
<dbReference type="GO" id="GO:0005634">
    <property type="term" value="C:nucleus"/>
    <property type="evidence" value="ECO:0007669"/>
    <property type="project" value="UniProtKB-SubCell"/>
</dbReference>
<accession>A0A7E4VTE1</accession>
<evidence type="ECO:0000313" key="5">
    <source>
        <dbReference type="Proteomes" id="UP000492821"/>
    </source>
</evidence>
<feature type="compositionally biased region" description="Basic and acidic residues" evidence="3">
    <location>
        <begin position="1013"/>
        <end position="1024"/>
    </location>
</feature>
<feature type="compositionally biased region" description="Pro residues" evidence="3">
    <location>
        <begin position="897"/>
        <end position="919"/>
    </location>
</feature>
<dbReference type="InterPro" id="IPR036361">
    <property type="entry name" value="SAP_dom_sf"/>
</dbReference>
<feature type="compositionally biased region" description="Low complexity" evidence="3">
    <location>
        <begin position="698"/>
        <end position="709"/>
    </location>
</feature>
<feature type="compositionally biased region" description="Basic and acidic residues" evidence="3">
    <location>
        <begin position="594"/>
        <end position="632"/>
    </location>
</feature>
<feature type="compositionally biased region" description="Low complexity" evidence="3">
    <location>
        <begin position="428"/>
        <end position="449"/>
    </location>
</feature>
<protein>
    <submittedName>
        <fullName evidence="6">SAP domain-containing protein</fullName>
    </submittedName>
</protein>
<evidence type="ECO:0000256" key="3">
    <source>
        <dbReference type="SAM" id="MobiDB-lite"/>
    </source>
</evidence>
<feature type="compositionally biased region" description="Acidic residues" evidence="3">
    <location>
        <begin position="116"/>
        <end position="127"/>
    </location>
</feature>
<feature type="domain" description="SAP" evidence="4">
    <location>
        <begin position="21"/>
        <end position="55"/>
    </location>
</feature>
<feature type="compositionally biased region" description="Acidic residues" evidence="3">
    <location>
        <begin position="1029"/>
        <end position="1057"/>
    </location>
</feature>
<organism evidence="5 6">
    <name type="scientific">Panagrellus redivivus</name>
    <name type="common">Microworm</name>
    <dbReference type="NCBI Taxonomy" id="6233"/>
    <lineage>
        <taxon>Eukaryota</taxon>
        <taxon>Metazoa</taxon>
        <taxon>Ecdysozoa</taxon>
        <taxon>Nematoda</taxon>
        <taxon>Chromadorea</taxon>
        <taxon>Rhabditida</taxon>
        <taxon>Tylenchina</taxon>
        <taxon>Panagrolaimomorpha</taxon>
        <taxon>Panagrolaimoidea</taxon>
        <taxon>Panagrolaimidae</taxon>
        <taxon>Panagrellus</taxon>
    </lineage>
</organism>